<evidence type="ECO:0000256" key="1">
    <source>
        <dbReference type="ARBA" id="ARBA00022723"/>
    </source>
</evidence>
<organism evidence="3 4">
    <name type="scientific">Lacipirellula parvula</name>
    <dbReference type="NCBI Taxonomy" id="2650471"/>
    <lineage>
        <taxon>Bacteria</taxon>
        <taxon>Pseudomonadati</taxon>
        <taxon>Planctomycetota</taxon>
        <taxon>Planctomycetia</taxon>
        <taxon>Pirellulales</taxon>
        <taxon>Lacipirellulaceae</taxon>
        <taxon>Lacipirellula</taxon>
    </lineage>
</organism>
<reference evidence="4" key="1">
    <citation type="submission" date="2019-10" db="EMBL/GenBank/DDBJ databases">
        <title>Lacipirellula parvula gen. nov., sp. nov., representing a lineage of planctomycetes widespread in freshwater anoxic habitats, and description of the family Lacipirellulaceae.</title>
        <authorList>
            <person name="Dedysh S.N."/>
            <person name="Kulichevskaya I.S."/>
            <person name="Beletsky A.V."/>
            <person name="Rakitin A.L."/>
            <person name="Mardanov A.V."/>
            <person name="Ivanova A.A."/>
            <person name="Saltykova V.X."/>
            <person name="Rijpstra W.I.C."/>
            <person name="Sinninghe Damste J.S."/>
            <person name="Ravin N.V."/>
        </authorList>
    </citation>
    <scope>NUCLEOTIDE SEQUENCE [LARGE SCALE GENOMIC DNA]</scope>
    <source>
        <strain evidence="4">PX69</strain>
    </source>
</reference>
<keyword evidence="1" id="KW-0479">Metal-binding</keyword>
<gene>
    <name evidence="3" type="ORF">PLANPX_2743</name>
</gene>
<dbReference type="Proteomes" id="UP000326837">
    <property type="component" value="Chromosome"/>
</dbReference>
<dbReference type="GO" id="GO:0046872">
    <property type="term" value="F:metal ion binding"/>
    <property type="evidence" value="ECO:0007669"/>
    <property type="project" value="UniProtKB-KW"/>
</dbReference>
<accession>A0A5K7XE43</accession>
<dbReference type="PANTHER" id="PTHR33542">
    <property type="entry name" value="SIROHYDROCHLORIN FERROCHELATASE, CHLOROPLASTIC"/>
    <property type="match status" value="1"/>
</dbReference>
<dbReference type="EMBL" id="AP021861">
    <property type="protein sequence ID" value="BBO33131.1"/>
    <property type="molecule type" value="Genomic_DNA"/>
</dbReference>
<dbReference type="AlphaFoldDB" id="A0A5K7XE43"/>
<dbReference type="RefSeq" id="WP_152098976.1">
    <property type="nucleotide sequence ID" value="NZ_AP021861.1"/>
</dbReference>
<dbReference type="CDD" id="cd03416">
    <property type="entry name" value="CbiX_SirB_N"/>
    <property type="match status" value="1"/>
</dbReference>
<dbReference type="SUPFAM" id="SSF53800">
    <property type="entry name" value="Chelatase"/>
    <property type="match status" value="1"/>
</dbReference>
<evidence type="ECO:0000313" key="3">
    <source>
        <dbReference type="EMBL" id="BBO33131.1"/>
    </source>
</evidence>
<dbReference type="InterPro" id="IPR050963">
    <property type="entry name" value="Sirohydro_Cobaltochel/CbiX"/>
</dbReference>
<dbReference type="PANTHER" id="PTHR33542:SF3">
    <property type="entry name" value="SIROHYDROCHLORIN FERROCHELATASE, CHLOROPLASTIC"/>
    <property type="match status" value="1"/>
</dbReference>
<keyword evidence="4" id="KW-1185">Reference proteome</keyword>
<dbReference type="Pfam" id="PF01903">
    <property type="entry name" value="CbiX"/>
    <property type="match status" value="1"/>
</dbReference>
<protein>
    <recommendedName>
        <fullName evidence="5">Sirohydrochlorin cobaltochelatase</fullName>
    </recommendedName>
</protein>
<sequence>MPESHPLPCPAATGLIIVDHGSRRAESNELLLEVAEAYRQHSGWAIVEPAHMELAEPSIAMAFARCVEQGAKHVVIFPYFLAPGRHWHQDIPQLAAEAAEPFVGAGVTHVVTPPLGLHPLMLRVIDDRIREGLGAGDR</sequence>
<evidence type="ECO:0000256" key="2">
    <source>
        <dbReference type="ARBA" id="ARBA00023239"/>
    </source>
</evidence>
<keyword evidence="2" id="KW-0456">Lyase</keyword>
<dbReference type="GO" id="GO:0016829">
    <property type="term" value="F:lyase activity"/>
    <property type="evidence" value="ECO:0007669"/>
    <property type="project" value="UniProtKB-KW"/>
</dbReference>
<evidence type="ECO:0000313" key="4">
    <source>
        <dbReference type="Proteomes" id="UP000326837"/>
    </source>
</evidence>
<dbReference type="InterPro" id="IPR002762">
    <property type="entry name" value="CbiX-like"/>
</dbReference>
<dbReference type="KEGG" id="lpav:PLANPX_2743"/>
<evidence type="ECO:0008006" key="5">
    <source>
        <dbReference type="Google" id="ProtNLM"/>
    </source>
</evidence>
<name>A0A5K7XE43_9BACT</name>
<proteinExistence type="predicted"/>
<dbReference type="Gene3D" id="3.40.50.1400">
    <property type="match status" value="1"/>
</dbReference>